<keyword evidence="2" id="KW-1185">Reference proteome</keyword>
<evidence type="ECO:0000313" key="2">
    <source>
        <dbReference type="Proteomes" id="UP000735302"/>
    </source>
</evidence>
<comment type="caution">
    <text evidence="1">The sequence shown here is derived from an EMBL/GenBank/DDBJ whole genome shotgun (WGS) entry which is preliminary data.</text>
</comment>
<evidence type="ECO:0000313" key="1">
    <source>
        <dbReference type="EMBL" id="GFO09644.1"/>
    </source>
</evidence>
<accession>A0AAV4AU55</accession>
<proteinExistence type="predicted"/>
<dbReference type="EMBL" id="BLXT01004113">
    <property type="protein sequence ID" value="GFO09644.1"/>
    <property type="molecule type" value="Genomic_DNA"/>
</dbReference>
<name>A0AAV4AU55_9GAST</name>
<organism evidence="1 2">
    <name type="scientific">Plakobranchus ocellatus</name>
    <dbReference type="NCBI Taxonomy" id="259542"/>
    <lineage>
        <taxon>Eukaryota</taxon>
        <taxon>Metazoa</taxon>
        <taxon>Spiralia</taxon>
        <taxon>Lophotrochozoa</taxon>
        <taxon>Mollusca</taxon>
        <taxon>Gastropoda</taxon>
        <taxon>Heterobranchia</taxon>
        <taxon>Euthyneura</taxon>
        <taxon>Panpulmonata</taxon>
        <taxon>Sacoglossa</taxon>
        <taxon>Placobranchoidea</taxon>
        <taxon>Plakobranchidae</taxon>
        <taxon>Plakobranchus</taxon>
    </lineage>
</organism>
<sequence length="131" mass="14488">MLWRIPQQLDVCLCQDIHSKSSSYAKSDKGPVISETPARHHYVFDTKISSDPLKPSSEQIRSYAGSSYSRGFGLVFCVFGLSTTRCLRLQGSPSGQGYGGGARTPYRKVPTDFKVELLKSMPPILQSREKG</sequence>
<gene>
    <name evidence="1" type="ORF">PoB_003614900</name>
</gene>
<protein>
    <submittedName>
        <fullName evidence="1">Uncharacterized protein</fullName>
    </submittedName>
</protein>
<dbReference type="AlphaFoldDB" id="A0AAV4AU55"/>
<reference evidence="1 2" key="1">
    <citation type="journal article" date="2021" name="Elife">
        <title>Chloroplast acquisition without the gene transfer in kleptoplastic sea slugs, Plakobranchus ocellatus.</title>
        <authorList>
            <person name="Maeda T."/>
            <person name="Takahashi S."/>
            <person name="Yoshida T."/>
            <person name="Shimamura S."/>
            <person name="Takaki Y."/>
            <person name="Nagai Y."/>
            <person name="Toyoda A."/>
            <person name="Suzuki Y."/>
            <person name="Arimoto A."/>
            <person name="Ishii H."/>
            <person name="Satoh N."/>
            <person name="Nishiyama T."/>
            <person name="Hasebe M."/>
            <person name="Maruyama T."/>
            <person name="Minagawa J."/>
            <person name="Obokata J."/>
            <person name="Shigenobu S."/>
        </authorList>
    </citation>
    <scope>NUCLEOTIDE SEQUENCE [LARGE SCALE GENOMIC DNA]</scope>
</reference>
<dbReference type="Proteomes" id="UP000735302">
    <property type="component" value="Unassembled WGS sequence"/>
</dbReference>